<reference evidence="1 2" key="1">
    <citation type="journal article" date="2015" name="Genome Announc.">
        <title>Expanding the biotechnology potential of lactobacilli through comparative genomics of 213 strains and associated genera.</title>
        <authorList>
            <person name="Sun Z."/>
            <person name="Harris H.M."/>
            <person name="McCann A."/>
            <person name="Guo C."/>
            <person name="Argimon S."/>
            <person name="Zhang W."/>
            <person name="Yang X."/>
            <person name="Jeffery I.B."/>
            <person name="Cooney J.C."/>
            <person name="Kagawa T.F."/>
            <person name="Liu W."/>
            <person name="Song Y."/>
            <person name="Salvetti E."/>
            <person name="Wrobel A."/>
            <person name="Rasinkangas P."/>
            <person name="Parkhill J."/>
            <person name="Rea M.C."/>
            <person name="O'Sullivan O."/>
            <person name="Ritari J."/>
            <person name="Douillard F.P."/>
            <person name="Paul Ross R."/>
            <person name="Yang R."/>
            <person name="Briner A.E."/>
            <person name="Felis G.E."/>
            <person name="de Vos W.M."/>
            <person name="Barrangou R."/>
            <person name="Klaenhammer T.R."/>
            <person name="Caufield P.W."/>
            <person name="Cui Y."/>
            <person name="Zhang H."/>
            <person name="O'Toole P.W."/>
        </authorList>
    </citation>
    <scope>NUCLEOTIDE SEQUENCE [LARGE SCALE GENOMIC DNA]</scope>
    <source>
        <strain evidence="1 2">DSM 13345</strain>
    </source>
</reference>
<dbReference type="Proteomes" id="UP000050901">
    <property type="component" value="Unassembled WGS sequence"/>
</dbReference>
<evidence type="ECO:0000313" key="1">
    <source>
        <dbReference type="EMBL" id="KRL20849.1"/>
    </source>
</evidence>
<comment type="caution">
    <text evidence="1">The sequence shown here is derived from an EMBL/GenBank/DDBJ whole genome shotgun (WGS) entry which is preliminary data.</text>
</comment>
<dbReference type="EMBL" id="AZEQ01000065">
    <property type="protein sequence ID" value="KRL20849.1"/>
    <property type="molecule type" value="Genomic_DNA"/>
</dbReference>
<evidence type="ECO:0000313" key="2">
    <source>
        <dbReference type="Proteomes" id="UP000050901"/>
    </source>
</evidence>
<name>A0A0R1NKQ5_LIMMU</name>
<dbReference type="AlphaFoldDB" id="A0A0R1NKQ5"/>
<sequence>MVLLVWYWRVLTRISWCNRAWINWRVAWYFRNWFVWHDLRWIIRVRWVRWRVGTWNWIAIWINRNQFTIWCVGYRFFHVWIVRRCRQSTSSLLVGIVAINDWRIFRTECLGTFPITHGDDFTSYLVNRNSPREGVLLSLNLVSWRLVAGANVVNRLGGIFDQVVAVSIGWVNWTVRIIRIDWLARRYRIWIVRRDGLRLVLQVNHKVVASFFVDLTAISKVVGYQFVALIFVSLDLVGRGVVDR</sequence>
<accession>A0A0R1NKQ5</accession>
<gene>
    <name evidence="1" type="ORF">FC47_GL001827</name>
</gene>
<organism evidence="1 2">
    <name type="scientific">Limosilactobacillus mucosae DSM 13345</name>
    <dbReference type="NCBI Taxonomy" id="1423771"/>
    <lineage>
        <taxon>Bacteria</taxon>
        <taxon>Bacillati</taxon>
        <taxon>Bacillota</taxon>
        <taxon>Bacilli</taxon>
        <taxon>Lactobacillales</taxon>
        <taxon>Lactobacillaceae</taxon>
        <taxon>Limosilactobacillus</taxon>
    </lineage>
</organism>
<proteinExistence type="predicted"/>
<protein>
    <submittedName>
        <fullName evidence="1">Uncharacterized protein</fullName>
    </submittedName>
</protein>